<name>A0A2N5ZAW7_MUIH1</name>
<dbReference type="AlphaFoldDB" id="A0A2N5ZAW7"/>
<protein>
    <submittedName>
        <fullName evidence="1">Uncharacterized protein</fullName>
    </submittedName>
</protein>
<dbReference type="EMBL" id="PKTG01000129">
    <property type="protein sequence ID" value="PLX15808.1"/>
    <property type="molecule type" value="Genomic_DNA"/>
</dbReference>
<evidence type="ECO:0000313" key="2">
    <source>
        <dbReference type="Proteomes" id="UP000234857"/>
    </source>
</evidence>
<sequence>MKTVPVKKLTSGMILARPVFDKNQEILLDAGIELTEEYIKRLKSRNIRMVSILDAEEDDDEIIEEEDEEIEEVDLLTDLKNKLSTIESLTYQEADEILKHTIHFN</sequence>
<gene>
    <name evidence="1" type="ORF">C0601_12020</name>
</gene>
<dbReference type="Proteomes" id="UP000234857">
    <property type="component" value="Unassembled WGS sequence"/>
</dbReference>
<organism evidence="1 2">
    <name type="scientific">Muiribacterium halophilum</name>
    <dbReference type="NCBI Taxonomy" id="2053465"/>
    <lineage>
        <taxon>Bacteria</taxon>
        <taxon>Candidatus Muiribacteriota</taxon>
        <taxon>Candidatus Muiribacteriia</taxon>
        <taxon>Candidatus Muiribacteriales</taxon>
        <taxon>Candidatus Muiribacteriaceae</taxon>
        <taxon>Candidatus Muiribacterium</taxon>
    </lineage>
</organism>
<reference evidence="1 2" key="1">
    <citation type="submission" date="2017-11" db="EMBL/GenBank/DDBJ databases">
        <title>Genome-resolved metagenomics identifies genetic mobility, metabolic interactions, and unexpected diversity in perchlorate-reducing communities.</title>
        <authorList>
            <person name="Barnum T.P."/>
            <person name="Figueroa I.A."/>
            <person name="Carlstrom C.I."/>
            <person name="Lucas L.N."/>
            <person name="Engelbrektson A.L."/>
            <person name="Coates J.D."/>
        </authorList>
    </citation>
    <scope>NUCLEOTIDE SEQUENCE [LARGE SCALE GENOMIC DNA]</scope>
    <source>
        <strain evidence="1">BM706</strain>
    </source>
</reference>
<comment type="caution">
    <text evidence="1">The sequence shown here is derived from an EMBL/GenBank/DDBJ whole genome shotgun (WGS) entry which is preliminary data.</text>
</comment>
<evidence type="ECO:0000313" key="1">
    <source>
        <dbReference type="EMBL" id="PLX15808.1"/>
    </source>
</evidence>
<accession>A0A2N5ZAW7</accession>
<dbReference type="Gene3D" id="1.10.3210.10">
    <property type="entry name" value="Hypothetical protein af1432"/>
    <property type="match status" value="1"/>
</dbReference>
<proteinExistence type="predicted"/>